<feature type="non-terminal residue" evidence="1">
    <location>
        <position position="1"/>
    </location>
</feature>
<dbReference type="PANTHER" id="PTHR31528">
    <property type="entry name" value="4-AMINO-5-HYDROXYMETHYL-2-METHYLPYRIMIDINE PHOSPHATE SYNTHASE THI11-RELATED"/>
    <property type="match status" value="1"/>
</dbReference>
<proteinExistence type="predicted"/>
<protein>
    <submittedName>
        <fullName evidence="1">Uncharacterized protein</fullName>
    </submittedName>
</protein>
<dbReference type="AlphaFoldDB" id="X1LWJ2"/>
<evidence type="ECO:0000313" key="1">
    <source>
        <dbReference type="EMBL" id="GAI10171.1"/>
    </source>
</evidence>
<dbReference type="EMBL" id="BARV01006246">
    <property type="protein sequence ID" value="GAI10171.1"/>
    <property type="molecule type" value="Genomic_DNA"/>
</dbReference>
<comment type="caution">
    <text evidence="1">The sequence shown here is derived from an EMBL/GenBank/DDBJ whole genome shotgun (WGS) entry which is preliminary data.</text>
</comment>
<dbReference type="PANTHER" id="PTHR31528:SF1">
    <property type="entry name" value="4-AMINO-5-HYDROXYMETHYL-2-METHYLPYRIMIDINE PHOSPHATE SYNTHASE THI11-RELATED"/>
    <property type="match status" value="1"/>
</dbReference>
<accession>X1LWJ2</accession>
<organism evidence="1">
    <name type="scientific">marine sediment metagenome</name>
    <dbReference type="NCBI Taxonomy" id="412755"/>
    <lineage>
        <taxon>unclassified sequences</taxon>
        <taxon>metagenomes</taxon>
        <taxon>ecological metagenomes</taxon>
    </lineage>
</organism>
<dbReference type="InterPro" id="IPR027939">
    <property type="entry name" value="NMT1/THI5"/>
</dbReference>
<gene>
    <name evidence="1" type="ORF">S06H3_12791</name>
</gene>
<dbReference type="Gene3D" id="3.40.190.10">
    <property type="entry name" value="Periplasmic binding protein-like II"/>
    <property type="match status" value="1"/>
</dbReference>
<reference evidence="1" key="1">
    <citation type="journal article" date="2014" name="Front. Microbiol.">
        <title>High frequency of phylogenetically diverse reductive dehalogenase-homologous genes in deep subseafloor sedimentary metagenomes.</title>
        <authorList>
            <person name="Kawai M."/>
            <person name="Futagami T."/>
            <person name="Toyoda A."/>
            <person name="Takaki Y."/>
            <person name="Nishi S."/>
            <person name="Hori S."/>
            <person name="Arai W."/>
            <person name="Tsubouchi T."/>
            <person name="Morono Y."/>
            <person name="Uchiyama I."/>
            <person name="Ito T."/>
            <person name="Fujiyama A."/>
            <person name="Inagaki F."/>
            <person name="Takami H."/>
        </authorList>
    </citation>
    <scope>NUCLEOTIDE SEQUENCE</scope>
    <source>
        <strain evidence="1">Expedition CK06-06</strain>
    </source>
</reference>
<name>X1LWJ2_9ZZZZ</name>
<dbReference type="GO" id="GO:0009228">
    <property type="term" value="P:thiamine biosynthetic process"/>
    <property type="evidence" value="ECO:0007669"/>
    <property type="project" value="InterPro"/>
</dbReference>
<sequence length="134" mass="15676">DPELLRGVARAYQKGLYFTLCNPEAATDIVLKQFPSIDVSWEGAVPVIEARIDMSLGRTEEDREKFVYENPIGKMYEDRWEKNVQEALNAEVISEEIPIDRIYTNDFLDENIDYDEIQEEAAAYEFQVRDQYQK</sequence>